<evidence type="ECO:0000256" key="1">
    <source>
        <dbReference type="ARBA" id="ARBA00006484"/>
    </source>
</evidence>
<dbReference type="STRING" id="659014.SAMN04487996_111155"/>
<organism evidence="3 4">
    <name type="scientific">Dyadobacter soli</name>
    <dbReference type="NCBI Taxonomy" id="659014"/>
    <lineage>
        <taxon>Bacteria</taxon>
        <taxon>Pseudomonadati</taxon>
        <taxon>Bacteroidota</taxon>
        <taxon>Cytophagia</taxon>
        <taxon>Cytophagales</taxon>
        <taxon>Spirosomataceae</taxon>
        <taxon>Dyadobacter</taxon>
    </lineage>
</organism>
<dbReference type="PROSITE" id="PS00061">
    <property type="entry name" value="ADH_SHORT"/>
    <property type="match status" value="1"/>
</dbReference>
<dbReference type="InterPro" id="IPR020904">
    <property type="entry name" value="Sc_DH/Rdtase_CS"/>
</dbReference>
<dbReference type="InterPro" id="IPR002347">
    <property type="entry name" value="SDR_fam"/>
</dbReference>
<reference evidence="4" key="1">
    <citation type="submission" date="2016-10" db="EMBL/GenBank/DDBJ databases">
        <authorList>
            <person name="Varghese N."/>
            <person name="Submissions S."/>
        </authorList>
    </citation>
    <scope>NUCLEOTIDE SEQUENCE [LARGE SCALE GENOMIC DNA]</scope>
    <source>
        <strain evidence="4">DSM 25329</strain>
    </source>
</reference>
<name>A0A1G7M3V0_9BACT</name>
<sequence>MKILQDKVAIVTGAGSGIGRSVALAYAREGAKVIVSDTDEDSGRDTVRLIAEEGGDSFFVKCDVSSPEENESLVWAAIDHYGALHIACNNAGIGGAMAPTGMYPVEAWNKVIAVNLSGVFYGVRYQIPAMLNSGGGVIVNMASILGSVGFANSPAYVAAKHGLLGLTKNIALEYGEKGIRANAVGPAFIKTPLLKYLDEQTMQWLVSRHPVGRMGEPEEVAELVLWLSSPKASFVTGAYYPVDGGYLAQ</sequence>
<keyword evidence="4" id="KW-1185">Reference proteome</keyword>
<dbReference type="EMBL" id="FNAN01000011">
    <property type="protein sequence ID" value="SDF56457.1"/>
    <property type="molecule type" value="Genomic_DNA"/>
</dbReference>
<dbReference type="AlphaFoldDB" id="A0A1G7M3V0"/>
<protein>
    <submittedName>
        <fullName evidence="3">NAD(P)-dependent dehydrogenase, short-chain alcohol dehydrogenase family</fullName>
    </submittedName>
</protein>
<evidence type="ECO:0000256" key="2">
    <source>
        <dbReference type="ARBA" id="ARBA00023002"/>
    </source>
</evidence>
<comment type="similarity">
    <text evidence="1">Belongs to the short-chain dehydrogenases/reductases (SDR) family.</text>
</comment>
<accession>A0A1G7M3V0</accession>
<dbReference type="PANTHER" id="PTHR24321:SF8">
    <property type="entry name" value="ESTRADIOL 17-BETA-DEHYDROGENASE 8-RELATED"/>
    <property type="match status" value="1"/>
</dbReference>
<dbReference type="PRINTS" id="PR00081">
    <property type="entry name" value="GDHRDH"/>
</dbReference>
<dbReference type="RefSeq" id="WP_176885027.1">
    <property type="nucleotide sequence ID" value="NZ_FNAN01000011.1"/>
</dbReference>
<dbReference type="FunFam" id="3.40.50.720:FF:000084">
    <property type="entry name" value="Short-chain dehydrogenase reductase"/>
    <property type="match status" value="1"/>
</dbReference>
<dbReference type="InterPro" id="IPR036291">
    <property type="entry name" value="NAD(P)-bd_dom_sf"/>
</dbReference>
<dbReference type="SUPFAM" id="SSF51735">
    <property type="entry name" value="NAD(P)-binding Rossmann-fold domains"/>
    <property type="match status" value="1"/>
</dbReference>
<dbReference type="Pfam" id="PF13561">
    <property type="entry name" value="adh_short_C2"/>
    <property type="match status" value="1"/>
</dbReference>
<proteinExistence type="inferred from homology"/>
<keyword evidence="2" id="KW-0560">Oxidoreductase</keyword>
<dbReference type="GO" id="GO:0016491">
    <property type="term" value="F:oxidoreductase activity"/>
    <property type="evidence" value="ECO:0007669"/>
    <property type="project" value="UniProtKB-KW"/>
</dbReference>
<dbReference type="Gene3D" id="3.40.50.720">
    <property type="entry name" value="NAD(P)-binding Rossmann-like Domain"/>
    <property type="match status" value="1"/>
</dbReference>
<evidence type="ECO:0000313" key="4">
    <source>
        <dbReference type="Proteomes" id="UP000198748"/>
    </source>
</evidence>
<evidence type="ECO:0000313" key="3">
    <source>
        <dbReference type="EMBL" id="SDF56457.1"/>
    </source>
</evidence>
<gene>
    <name evidence="3" type="ORF">SAMN04487996_111155</name>
</gene>
<dbReference type="PANTHER" id="PTHR24321">
    <property type="entry name" value="DEHYDROGENASES, SHORT CHAIN"/>
    <property type="match status" value="1"/>
</dbReference>
<dbReference type="NCBIfam" id="NF005559">
    <property type="entry name" value="PRK07231.1"/>
    <property type="match status" value="1"/>
</dbReference>
<dbReference type="Proteomes" id="UP000198748">
    <property type="component" value="Unassembled WGS sequence"/>
</dbReference>
<dbReference type="PRINTS" id="PR00080">
    <property type="entry name" value="SDRFAMILY"/>
</dbReference>